<accession>A0ABT0G3W8</accession>
<evidence type="ECO:0000313" key="4">
    <source>
        <dbReference type="Proteomes" id="UP001317259"/>
    </source>
</evidence>
<feature type="repeat" description="TPR" evidence="1">
    <location>
        <begin position="1010"/>
        <end position="1043"/>
    </location>
</feature>
<dbReference type="Pfam" id="PF13432">
    <property type="entry name" value="TPR_16"/>
    <property type="match status" value="7"/>
</dbReference>
<evidence type="ECO:0000313" key="3">
    <source>
        <dbReference type="EMBL" id="MCK2219262.1"/>
    </source>
</evidence>
<dbReference type="PANTHER" id="PTHR12558:SF13">
    <property type="entry name" value="CELL DIVISION CYCLE PROTEIN 27 HOMOLOG"/>
    <property type="match status" value="1"/>
</dbReference>
<keyword evidence="2" id="KW-0472">Membrane</keyword>
<feature type="repeat" description="TPR" evidence="1">
    <location>
        <begin position="126"/>
        <end position="159"/>
    </location>
</feature>
<keyword evidence="2" id="KW-1133">Transmembrane helix</keyword>
<dbReference type="PANTHER" id="PTHR12558">
    <property type="entry name" value="CELL DIVISION CYCLE 16,23,27"/>
    <property type="match status" value="1"/>
</dbReference>
<dbReference type="Proteomes" id="UP001317259">
    <property type="component" value="Unassembled WGS sequence"/>
</dbReference>
<feature type="repeat" description="TPR" evidence="1">
    <location>
        <begin position="398"/>
        <end position="431"/>
    </location>
</feature>
<feature type="repeat" description="TPR" evidence="1">
    <location>
        <begin position="58"/>
        <end position="91"/>
    </location>
</feature>
<feature type="transmembrane region" description="Helical" evidence="2">
    <location>
        <begin position="1666"/>
        <end position="1689"/>
    </location>
</feature>
<dbReference type="InterPro" id="IPR019734">
    <property type="entry name" value="TPR_rpt"/>
</dbReference>
<keyword evidence="4" id="KW-1185">Reference proteome</keyword>
<feature type="repeat" description="TPR" evidence="1">
    <location>
        <begin position="194"/>
        <end position="227"/>
    </location>
</feature>
<dbReference type="RefSeq" id="WP_247815604.1">
    <property type="nucleotide sequence ID" value="NZ_JAKRKC020000002.1"/>
</dbReference>
<dbReference type="SUPFAM" id="SSF48452">
    <property type="entry name" value="TPR-like"/>
    <property type="match status" value="7"/>
</dbReference>
<feature type="transmembrane region" description="Helical" evidence="2">
    <location>
        <begin position="1635"/>
        <end position="1659"/>
    </location>
</feature>
<keyword evidence="2" id="KW-0812">Transmembrane</keyword>
<dbReference type="SMART" id="SM00028">
    <property type="entry name" value="TPR"/>
    <property type="match status" value="37"/>
</dbReference>
<reference evidence="3 4" key="1">
    <citation type="submission" date="2022-04" db="EMBL/GenBank/DDBJ databases">
        <title>Genome draft of Actinomadura sp. ATCC 31491.</title>
        <authorList>
            <person name="Shi X."/>
            <person name="Du Y."/>
        </authorList>
    </citation>
    <scope>NUCLEOTIDE SEQUENCE [LARGE SCALE GENOMIC DNA]</scope>
    <source>
        <strain evidence="3 4">ATCC 31491</strain>
    </source>
</reference>
<name>A0ABT0G3W8_9ACTN</name>
<organism evidence="3 4">
    <name type="scientific">Actinomadura luzonensis</name>
    <dbReference type="NCBI Taxonomy" id="2805427"/>
    <lineage>
        <taxon>Bacteria</taxon>
        <taxon>Bacillati</taxon>
        <taxon>Actinomycetota</taxon>
        <taxon>Actinomycetes</taxon>
        <taxon>Streptosporangiales</taxon>
        <taxon>Thermomonosporaceae</taxon>
        <taxon>Actinomadura</taxon>
    </lineage>
</organism>
<dbReference type="PROSITE" id="PS50005">
    <property type="entry name" value="TPR"/>
    <property type="match status" value="7"/>
</dbReference>
<sequence length="1744" mass="196635">MARRHCSKAVGLTVVPQRAGGGDVTEPARLVDVLRRSCEWTLAETAARRYVSASPESADPWIALGRVLLDSGREEEARQVFEEAERRFPQDDRPAGWIVAALSRGRDFAAAEQKGREAARRFPHSHAIRISLGRLYADSSRPVEALTLFEEAAALAPGNSRALGWKATGLARLHRWTEAHACLDDAPRPLAEPVVLTSARGRVLLMEKRCDEAIACFEQVLSMDPHQVAAWLNLARALRLARRHESATARIEGAIDLFPKVPALLVERGWTSSHQYRDADAVVWAERALALDPRHSWALRSRVDFLIWGRRFGEAERAAAEAAELRPDDPDVHVTGAWVFSSQDREDEAVVWAERALALDPRHSWALRSRIDFLRWQRRFDEAERAAAEAAELRPDDPDVHVTGAWVLSDQDRYDEALSRAERALAIDPRHRSALQSRIDFLRRQRRFGEAERAAAEAAELRPDEPDVHVTGAWLFSDQGREDEAVVWAERALALDPRHSWALRSRIDFLRQRRRFGEAERAAAEAAELRPDDPDVHVTGAWVFSNQDREDEAVVWADRALALDPRDSWALRSRIDFLRWARRFGEAERAAAEAAELRPDDPDVHVTGAWVFNDQDREDEAVVWAERALALDPRHTLALRSRIDFLRQRRRFGEAERAAAEAVALRPDHPGLLMAGAWVFSDQDREDEAVVWAERALALDPRDPWALRSRIDFLRWGRRPGEAEQAAAEALELRPDDPDLHVRSAYLANAQDLHDEAFSRLGRALALDPRHSWALRSRIDFLRRQRRFGEAERAAADAAELRPDDPDVHVTGAWVFSDQDREDEAVVWAERALALDPRHSAALRSRIDFLRQRRRFGEAERAAAEAAELRPDDPDVHVTGAWVFSDQDREDEAVVWAERALALDPRDSWALRSRIHFLTWDGRLGEAERALAEAVALRPDDPDLLVTGAWVFSNQDREDEAVVWAERALALDPRDPWALRSRIDFLGWGRRFAEAERALTEAVRLRPDDPDIYVSGAHAFSDQDRHDEALALVERALAISPRYSRALQSRIGFLRWGRRFGEAERAAAEALKLRPDDPDLHMTSAQVCSDQDRFEEALAFADRALEIDPRHSLALQSRIDHLRWEKRFEQAEQAAAEALTRRPGDAGVHVAVGRLRLDQLQDAAALTSFRKALECDPYNSEALEWHIWVLRRLRRFDDAAQAASAALRRRPGNLDIQLERACLHDDQRAFEAALTCFATVLDRDPGHVKAHTGRSAVLRTLRRAREAEREILRALTLRPGNRALKAELAWIHHDERRFLDARRGFQELLASAVNSRERAEAQHGLGWVAFAEAGYVRAAEHFRAAVDSRADQDEYELGLAWALVRQDRRPAWQEAEDLVFEILRRRPQEPAAHVCLGILAHKYGSLASAESHLKAALEIDPHYGSRTDLGALYVQMARYEEAETQLRAAVERDRYDTAAHTELGNLFLQLGDDRLLDAEREFRQALAVEAGSGAATIGLAQTLARAGNDNEAEAVLREALACQELREKWRTHLALARLLVQKGDKQQNPDLHAEAYAEAQRSVGLAPDRQADPHFVAGVAQHKMGSLAIEARGRFAYRRRARHHLRECLKRDQGHVEAQRSLQILEREMKMAAPALWGGMAVATLSFVLLATTWVMFFVSDKVTPVMVSVTTPVLVGLFTVSMLLPALIRLKLPGFEADLQAGDSLISPGPTGDVTFGPGRFTVAVGPMGQLPRRRIVEKTPSA</sequence>
<comment type="caution">
    <text evidence="3">The sequence shown here is derived from an EMBL/GenBank/DDBJ whole genome shotgun (WGS) entry which is preliminary data.</text>
</comment>
<feature type="repeat" description="TPR" evidence="1">
    <location>
        <begin position="1146"/>
        <end position="1179"/>
    </location>
</feature>
<evidence type="ECO:0000256" key="2">
    <source>
        <dbReference type="SAM" id="Phobius"/>
    </source>
</evidence>
<evidence type="ECO:0000256" key="1">
    <source>
        <dbReference type="PROSITE-ProRule" id="PRU00339"/>
    </source>
</evidence>
<proteinExistence type="predicted"/>
<dbReference type="InterPro" id="IPR011990">
    <property type="entry name" value="TPR-like_helical_dom_sf"/>
</dbReference>
<dbReference type="Pfam" id="PF14559">
    <property type="entry name" value="TPR_19"/>
    <property type="match status" value="2"/>
</dbReference>
<feature type="repeat" description="TPR" evidence="1">
    <location>
        <begin position="1078"/>
        <end position="1111"/>
    </location>
</feature>
<protein>
    <submittedName>
        <fullName evidence="3">Tetratricopeptide repeat protein</fullName>
    </submittedName>
</protein>
<dbReference type="Gene3D" id="1.25.40.10">
    <property type="entry name" value="Tetratricopeptide repeat domain"/>
    <property type="match status" value="10"/>
</dbReference>
<keyword evidence="1" id="KW-0802">TPR repeat</keyword>
<dbReference type="EMBL" id="JAKRKC020000002">
    <property type="protein sequence ID" value="MCK2219262.1"/>
    <property type="molecule type" value="Genomic_DNA"/>
</dbReference>
<gene>
    <name evidence="3" type="ORF">MF672_036525</name>
</gene>